<evidence type="ECO:0000313" key="3">
    <source>
        <dbReference type="Proteomes" id="UP001259659"/>
    </source>
</evidence>
<evidence type="ECO:0008006" key="4">
    <source>
        <dbReference type="Google" id="ProtNLM"/>
    </source>
</evidence>
<keyword evidence="3" id="KW-1185">Reference proteome</keyword>
<dbReference type="RefSeq" id="WP_310921148.1">
    <property type="nucleotide sequence ID" value="NZ_JAMQON010000006.1"/>
</dbReference>
<feature type="transmembrane region" description="Helical" evidence="1">
    <location>
        <begin position="6"/>
        <end position="25"/>
    </location>
</feature>
<keyword evidence="1" id="KW-0812">Transmembrane</keyword>
<evidence type="ECO:0000313" key="2">
    <source>
        <dbReference type="EMBL" id="MDS0261326.1"/>
    </source>
</evidence>
<gene>
    <name evidence="2" type="ORF">NDI56_18150</name>
</gene>
<sequence length="119" mass="12420">MAVVDTLIVFVVNLLIGALGIYVGARVIADYDDYTYAIVTALIGGFVWALVAFFLGWIPLLGPLLALAAYIAVINARYPGGWLEAIGIAAIAWLASVVVLFLLGVLGLVAFEAIGVPGV</sequence>
<proteinExistence type="predicted"/>
<feature type="transmembrane region" description="Helical" evidence="1">
    <location>
        <begin position="34"/>
        <end position="54"/>
    </location>
</feature>
<protein>
    <recommendedName>
        <fullName evidence="4">Phage holin family protein</fullName>
    </recommendedName>
</protein>
<dbReference type="EMBL" id="JAMQON010000006">
    <property type="protein sequence ID" value="MDS0261326.1"/>
    <property type="molecule type" value="Genomic_DNA"/>
</dbReference>
<keyword evidence="1" id="KW-1133">Transmembrane helix</keyword>
<keyword evidence="1" id="KW-0472">Membrane</keyword>
<organism evidence="2 3">
    <name type="scientific">Haloarcula saliterrae</name>
    <dbReference type="NCBI Taxonomy" id="2950534"/>
    <lineage>
        <taxon>Archaea</taxon>
        <taxon>Methanobacteriati</taxon>
        <taxon>Methanobacteriota</taxon>
        <taxon>Stenosarchaea group</taxon>
        <taxon>Halobacteria</taxon>
        <taxon>Halobacteriales</taxon>
        <taxon>Haloarculaceae</taxon>
        <taxon>Haloarcula</taxon>
    </lineage>
</organism>
<evidence type="ECO:0000256" key="1">
    <source>
        <dbReference type="SAM" id="Phobius"/>
    </source>
</evidence>
<reference evidence="2 3" key="1">
    <citation type="submission" date="2022-06" db="EMBL/GenBank/DDBJ databases">
        <title>Haloarcula sp. a new haloarchaeum isolate from saline soil.</title>
        <authorList>
            <person name="Strakova D."/>
            <person name="Galisteo C."/>
            <person name="Sanchez-Porro C."/>
            <person name="Ventosa A."/>
        </authorList>
    </citation>
    <scope>NUCLEOTIDE SEQUENCE [LARGE SCALE GENOMIC DNA]</scope>
    <source>
        <strain evidence="2 3">S1CR25-12</strain>
    </source>
</reference>
<comment type="caution">
    <text evidence="2">The sequence shown here is derived from an EMBL/GenBank/DDBJ whole genome shotgun (WGS) entry which is preliminary data.</text>
</comment>
<accession>A0ABU2FGF1</accession>
<name>A0ABU2FGF1_9EURY</name>
<dbReference type="Proteomes" id="UP001259659">
    <property type="component" value="Unassembled WGS sequence"/>
</dbReference>
<feature type="transmembrane region" description="Helical" evidence="1">
    <location>
        <begin position="85"/>
        <end position="111"/>
    </location>
</feature>
<feature type="transmembrane region" description="Helical" evidence="1">
    <location>
        <begin position="60"/>
        <end position="78"/>
    </location>
</feature>